<gene>
    <name evidence="2" type="ORF">TWF696_009604</name>
</gene>
<keyword evidence="3" id="KW-1185">Reference proteome</keyword>
<sequence>MQDDIPLIPRRDLLIPKAHSNGVFDTSDDEGIFTPGPEYSSAATSMGTMSKKPLFPLSRPTTPKAQIMTNHSNTPSVHASPVAPLPVNNVDRDRERERKRKREQTPIDDAVQLQLQIEHKERDNARPLDRTATKSPSPAGVNALRPIMKKSPKKGSVRFSSDVRGPSLSAPPVAFGHKKKTSIDAATQDGSAAVRDSDSDTLEEEKAVPTAGTSPPKTKKRKTSNSRRLPSPNTAMTTAGLLAAIGVMGLKFLAPESAEAKLKALCNLPGMHGITENLPFCGMSGSGTGRRGPFNYGKGDQAPPDYKRLMELQFSFEKILEDSVGGSRLAYDMKTSEMAVRDLTTLVRVSGLACRDQLSIHLEQFGDTARVASRSLSRFSSRVMGTIDSILALDEWAKKTLEDIRDNEAASKMSITSLVLWRDNEQIRKDVSNTFLKTTEGMDGQLQRLVMEAQGVLAILDQLEDRLNTIHEIVSREANHIKIENDEVLSAILTKLGANKQKIARNKEHVKLLNNVSHYRKTALSHVSATVVELERMSADLEQLRETVAAPSLLEGIVEVPIELHIRNIDQGIMRLTAGRIKASSRKEEYHQAVMAGIDYQNKLINAQIADIASKPLVHNVDI</sequence>
<feature type="compositionally biased region" description="Polar residues" evidence="1">
    <location>
        <begin position="59"/>
        <end position="77"/>
    </location>
</feature>
<feature type="compositionally biased region" description="Basic and acidic residues" evidence="1">
    <location>
        <begin position="117"/>
        <end position="132"/>
    </location>
</feature>
<organism evidence="2 3">
    <name type="scientific">Orbilia brochopaga</name>
    <dbReference type="NCBI Taxonomy" id="3140254"/>
    <lineage>
        <taxon>Eukaryota</taxon>
        <taxon>Fungi</taxon>
        <taxon>Dikarya</taxon>
        <taxon>Ascomycota</taxon>
        <taxon>Pezizomycotina</taxon>
        <taxon>Orbiliomycetes</taxon>
        <taxon>Orbiliales</taxon>
        <taxon>Orbiliaceae</taxon>
        <taxon>Orbilia</taxon>
    </lineage>
</organism>
<protein>
    <submittedName>
        <fullName evidence="2">Uncharacterized protein</fullName>
    </submittedName>
</protein>
<reference evidence="2 3" key="1">
    <citation type="submission" date="2019-10" db="EMBL/GenBank/DDBJ databases">
        <authorList>
            <person name="Palmer J.M."/>
        </authorList>
    </citation>
    <scope>NUCLEOTIDE SEQUENCE [LARGE SCALE GENOMIC DNA]</scope>
    <source>
        <strain evidence="2 3">TWF696</strain>
    </source>
</reference>
<evidence type="ECO:0000313" key="2">
    <source>
        <dbReference type="EMBL" id="KAK6338794.1"/>
    </source>
</evidence>
<comment type="caution">
    <text evidence="2">The sequence shown here is derived from an EMBL/GenBank/DDBJ whole genome shotgun (WGS) entry which is preliminary data.</text>
</comment>
<dbReference type="AlphaFoldDB" id="A0AAV9UDA5"/>
<name>A0AAV9UDA5_9PEZI</name>
<accession>A0AAV9UDA5</accession>
<dbReference type="Proteomes" id="UP001375240">
    <property type="component" value="Unassembled WGS sequence"/>
</dbReference>
<proteinExistence type="predicted"/>
<evidence type="ECO:0000313" key="3">
    <source>
        <dbReference type="Proteomes" id="UP001375240"/>
    </source>
</evidence>
<feature type="compositionally biased region" description="Basic residues" evidence="1">
    <location>
        <begin position="147"/>
        <end position="156"/>
    </location>
</feature>
<feature type="region of interest" description="Disordered" evidence="1">
    <location>
        <begin position="21"/>
        <end position="235"/>
    </location>
</feature>
<evidence type="ECO:0000256" key="1">
    <source>
        <dbReference type="SAM" id="MobiDB-lite"/>
    </source>
</evidence>
<dbReference type="EMBL" id="JAVHNQ010000009">
    <property type="protein sequence ID" value="KAK6338794.1"/>
    <property type="molecule type" value="Genomic_DNA"/>
</dbReference>